<dbReference type="AlphaFoldDB" id="A0A0V0ZSN8"/>
<sequence length="124" mass="14645">MEYFHELLQRNYQCFHIKKEFLLVLEIWQKYGLAYPCIEMGKWRTFEAHYSATTGQFPSLPPPTLSLIDANVDQAENVRISKKGSSSVFKKSMSILHEILNFREKPRKPKIQFMGISRSYIIRE</sequence>
<dbReference type="Proteomes" id="UP000054783">
    <property type="component" value="Unassembled WGS sequence"/>
</dbReference>
<proteinExistence type="predicted"/>
<gene>
    <name evidence="1" type="ORF">T12_3423</name>
</gene>
<name>A0A0V0ZSN8_9BILA</name>
<evidence type="ECO:0000313" key="1">
    <source>
        <dbReference type="EMBL" id="KRY15198.1"/>
    </source>
</evidence>
<evidence type="ECO:0000313" key="2">
    <source>
        <dbReference type="Proteomes" id="UP000054783"/>
    </source>
</evidence>
<accession>A0A0V0ZSN8</accession>
<reference evidence="1 2" key="1">
    <citation type="submission" date="2015-01" db="EMBL/GenBank/DDBJ databases">
        <title>Evolution of Trichinella species and genotypes.</title>
        <authorList>
            <person name="Korhonen P.K."/>
            <person name="Edoardo P."/>
            <person name="Giuseppe L.R."/>
            <person name="Gasser R.B."/>
        </authorList>
    </citation>
    <scope>NUCLEOTIDE SEQUENCE [LARGE SCALE GENOMIC DNA]</scope>
    <source>
        <strain evidence="1">ISS2496</strain>
    </source>
</reference>
<protein>
    <submittedName>
        <fullName evidence="1">Uncharacterized protein</fullName>
    </submittedName>
</protein>
<organism evidence="1 2">
    <name type="scientific">Trichinella patagoniensis</name>
    <dbReference type="NCBI Taxonomy" id="990121"/>
    <lineage>
        <taxon>Eukaryota</taxon>
        <taxon>Metazoa</taxon>
        <taxon>Ecdysozoa</taxon>
        <taxon>Nematoda</taxon>
        <taxon>Enoplea</taxon>
        <taxon>Dorylaimia</taxon>
        <taxon>Trichinellida</taxon>
        <taxon>Trichinellidae</taxon>
        <taxon>Trichinella</taxon>
    </lineage>
</organism>
<dbReference type="EMBL" id="JYDQ01000100">
    <property type="protein sequence ID" value="KRY15198.1"/>
    <property type="molecule type" value="Genomic_DNA"/>
</dbReference>
<keyword evidence="2" id="KW-1185">Reference proteome</keyword>
<comment type="caution">
    <text evidence="1">The sequence shown here is derived from an EMBL/GenBank/DDBJ whole genome shotgun (WGS) entry which is preliminary data.</text>
</comment>